<protein>
    <submittedName>
        <fullName evidence="1">Uncharacterized protein</fullName>
    </submittedName>
</protein>
<comment type="caution">
    <text evidence="1">The sequence shown here is derived from an EMBL/GenBank/DDBJ whole genome shotgun (WGS) entry which is preliminary data.</text>
</comment>
<dbReference type="EMBL" id="WSTA01000001">
    <property type="protein sequence ID" value="MWB96952.1"/>
    <property type="molecule type" value="Genomic_DNA"/>
</dbReference>
<reference evidence="1 2" key="1">
    <citation type="submission" date="2019-12" db="EMBL/GenBank/DDBJ databases">
        <authorList>
            <person name="Kim Y.S."/>
        </authorList>
    </citation>
    <scope>NUCLEOTIDE SEQUENCE [LARGE SCALE GENOMIC DNA]</scope>
    <source>
        <strain evidence="1 2">MMS17-SY077</strain>
    </source>
</reference>
<dbReference type="RefSeq" id="WP_160422231.1">
    <property type="nucleotide sequence ID" value="NZ_WSTA01000001.1"/>
</dbReference>
<keyword evidence="2" id="KW-1185">Reference proteome</keyword>
<dbReference type="AlphaFoldDB" id="A0A6I4NV50"/>
<name>A0A6I4NV50_9MICO</name>
<proteinExistence type="predicted"/>
<dbReference type="Proteomes" id="UP000438182">
    <property type="component" value="Unassembled WGS sequence"/>
</dbReference>
<evidence type="ECO:0000313" key="2">
    <source>
        <dbReference type="Proteomes" id="UP000438182"/>
    </source>
</evidence>
<gene>
    <name evidence="1" type="ORF">GB864_00045</name>
</gene>
<organism evidence="1 2">
    <name type="scientific">Agromyces seonyuensis</name>
    <dbReference type="NCBI Taxonomy" id="2662446"/>
    <lineage>
        <taxon>Bacteria</taxon>
        <taxon>Bacillati</taxon>
        <taxon>Actinomycetota</taxon>
        <taxon>Actinomycetes</taxon>
        <taxon>Micrococcales</taxon>
        <taxon>Microbacteriaceae</taxon>
        <taxon>Agromyces</taxon>
    </lineage>
</organism>
<sequence>MIGTIAAIGLLLGTSGCVFRPPMPTAEQLVGEWIDGDGAVLTLDADGTFTATQMPEAVLRPFSYPPATLDGPLGDGAGSWQIGGIMEERNSWGTPLVWFSPDEDTGWFYFEVINRHGEVQLRADVGDPESVPEYYELHRD</sequence>
<evidence type="ECO:0000313" key="1">
    <source>
        <dbReference type="EMBL" id="MWB96952.1"/>
    </source>
</evidence>
<accession>A0A6I4NV50</accession>